<sequence length="195" mass="22344">MQIQTHLLIEDLLNRTEKATRAVKRFKELSIEQLNYKKSATEWSVLECIEHLNLYGDFYLVEIEKQILAHKSKAPSTVFKSGLLGNYFANLMQVKDGKVNKMKSPKDKNPVNSVLTPTTLDRFLKQQERLKSLLIQAQHVDLTKTKTAISLTGLVQLRLGDTFRFFVYHIERHVLQAERIHAGRTSPHLSTSTVG</sequence>
<feature type="domain" description="DinB-like" evidence="1">
    <location>
        <begin position="20"/>
        <end position="177"/>
    </location>
</feature>
<evidence type="ECO:0000259" key="1">
    <source>
        <dbReference type="Pfam" id="PF12867"/>
    </source>
</evidence>
<dbReference type="AlphaFoldDB" id="A0A9X2XX40"/>
<comment type="caution">
    <text evidence="2">The sequence shown here is derived from an EMBL/GenBank/DDBJ whole genome shotgun (WGS) entry which is preliminary data.</text>
</comment>
<evidence type="ECO:0000313" key="2">
    <source>
        <dbReference type="EMBL" id="MCU7550901.1"/>
    </source>
</evidence>
<dbReference type="EMBL" id="JAOTIF010000016">
    <property type="protein sequence ID" value="MCU7550901.1"/>
    <property type="molecule type" value="Genomic_DNA"/>
</dbReference>
<dbReference type="Proteomes" id="UP001155483">
    <property type="component" value="Unassembled WGS sequence"/>
</dbReference>
<evidence type="ECO:0000313" key="3">
    <source>
        <dbReference type="Proteomes" id="UP001155483"/>
    </source>
</evidence>
<gene>
    <name evidence="2" type="ORF">OCK74_17405</name>
</gene>
<reference evidence="2" key="2">
    <citation type="submission" date="2023-04" db="EMBL/GenBank/DDBJ databases">
        <title>Paracnuella aquatica gen. nov., sp. nov., a member of the family Chitinophagaceae isolated from a hot spring.</title>
        <authorList>
            <person name="Wang C."/>
        </authorList>
    </citation>
    <scope>NUCLEOTIDE SEQUENCE</scope>
    <source>
        <strain evidence="2">LB-8</strain>
    </source>
</reference>
<dbReference type="Pfam" id="PF12867">
    <property type="entry name" value="DinB_2"/>
    <property type="match status" value="1"/>
</dbReference>
<reference evidence="2" key="1">
    <citation type="submission" date="2022-09" db="EMBL/GenBank/DDBJ databases">
        <authorList>
            <person name="Yuan C."/>
            <person name="Ke Z."/>
        </authorList>
    </citation>
    <scope>NUCLEOTIDE SEQUENCE</scope>
    <source>
        <strain evidence="2">LB-8</strain>
    </source>
</reference>
<accession>A0A9X2XX40</accession>
<organism evidence="2 3">
    <name type="scientific">Paraflavisolibacter caeni</name>
    <dbReference type="NCBI Taxonomy" id="2982496"/>
    <lineage>
        <taxon>Bacteria</taxon>
        <taxon>Pseudomonadati</taxon>
        <taxon>Bacteroidota</taxon>
        <taxon>Chitinophagia</taxon>
        <taxon>Chitinophagales</taxon>
        <taxon>Chitinophagaceae</taxon>
        <taxon>Paraflavisolibacter</taxon>
    </lineage>
</organism>
<protein>
    <submittedName>
        <fullName evidence="2">DinB family protein</fullName>
    </submittedName>
</protein>
<dbReference type="InterPro" id="IPR024775">
    <property type="entry name" value="DinB-like"/>
</dbReference>
<dbReference type="SUPFAM" id="SSF109854">
    <property type="entry name" value="DinB/YfiT-like putative metalloenzymes"/>
    <property type="match status" value="1"/>
</dbReference>
<dbReference type="Gene3D" id="1.20.120.450">
    <property type="entry name" value="dinb family like domain"/>
    <property type="match status" value="1"/>
</dbReference>
<dbReference type="InterPro" id="IPR034660">
    <property type="entry name" value="DinB/YfiT-like"/>
</dbReference>
<keyword evidence="3" id="KW-1185">Reference proteome</keyword>
<dbReference type="RefSeq" id="WP_279298340.1">
    <property type="nucleotide sequence ID" value="NZ_JAOTIF010000016.1"/>
</dbReference>
<proteinExistence type="predicted"/>
<name>A0A9X2XX40_9BACT</name>